<dbReference type="AlphaFoldDB" id="A0A0L0SWW5"/>
<evidence type="ECO:0000256" key="5">
    <source>
        <dbReference type="SAM" id="Phobius"/>
    </source>
</evidence>
<gene>
    <name evidence="6" type="ORF">AMAG_11374</name>
</gene>
<reference evidence="7" key="2">
    <citation type="submission" date="2009-11" db="EMBL/GenBank/DDBJ databases">
        <title>The Genome Sequence of Allomyces macrogynus strain ATCC 38327.</title>
        <authorList>
            <consortium name="The Broad Institute Genome Sequencing Platform"/>
            <person name="Russ C."/>
            <person name="Cuomo C."/>
            <person name="Shea T."/>
            <person name="Young S.K."/>
            <person name="Zeng Q."/>
            <person name="Koehrsen M."/>
            <person name="Haas B."/>
            <person name="Borodovsky M."/>
            <person name="Guigo R."/>
            <person name="Alvarado L."/>
            <person name="Berlin A."/>
            <person name="Borenstein D."/>
            <person name="Chen Z."/>
            <person name="Engels R."/>
            <person name="Freedman E."/>
            <person name="Gellesch M."/>
            <person name="Goldberg J."/>
            <person name="Griggs A."/>
            <person name="Gujja S."/>
            <person name="Heiman D."/>
            <person name="Hepburn T."/>
            <person name="Howarth C."/>
            <person name="Jen D."/>
            <person name="Larson L."/>
            <person name="Lewis B."/>
            <person name="Mehta T."/>
            <person name="Park D."/>
            <person name="Pearson M."/>
            <person name="Roberts A."/>
            <person name="Saif S."/>
            <person name="Shenoy N."/>
            <person name="Sisk P."/>
            <person name="Stolte C."/>
            <person name="Sykes S."/>
            <person name="Walk T."/>
            <person name="White J."/>
            <person name="Yandava C."/>
            <person name="Burger G."/>
            <person name="Gray M.W."/>
            <person name="Holland P.W.H."/>
            <person name="King N."/>
            <person name="Lang F.B.F."/>
            <person name="Roger A.J."/>
            <person name="Ruiz-Trillo I."/>
            <person name="Lander E."/>
            <person name="Nusbaum C."/>
        </authorList>
    </citation>
    <scope>NUCLEOTIDE SEQUENCE [LARGE SCALE GENOMIC DNA]</scope>
    <source>
        <strain evidence="7">ATCC 38327</strain>
    </source>
</reference>
<dbReference type="EMBL" id="GG745351">
    <property type="protein sequence ID" value="KNE66900.1"/>
    <property type="molecule type" value="Genomic_DNA"/>
</dbReference>
<keyword evidence="3" id="KW-0576">Peroxisome</keyword>
<name>A0A0L0SWW5_ALLM3</name>
<dbReference type="GO" id="GO:0005778">
    <property type="term" value="C:peroxisomal membrane"/>
    <property type="evidence" value="ECO:0007669"/>
    <property type="project" value="UniProtKB-SubCell"/>
</dbReference>
<reference evidence="6 7" key="1">
    <citation type="submission" date="2009-11" db="EMBL/GenBank/DDBJ databases">
        <title>Annotation of Allomyces macrogynus ATCC 38327.</title>
        <authorList>
            <consortium name="The Broad Institute Genome Sequencing Platform"/>
            <person name="Russ C."/>
            <person name="Cuomo C."/>
            <person name="Burger G."/>
            <person name="Gray M.W."/>
            <person name="Holland P.W.H."/>
            <person name="King N."/>
            <person name="Lang F.B.F."/>
            <person name="Roger A.J."/>
            <person name="Ruiz-Trillo I."/>
            <person name="Young S.K."/>
            <person name="Zeng Q."/>
            <person name="Gargeya S."/>
            <person name="Fitzgerald M."/>
            <person name="Haas B."/>
            <person name="Abouelleil A."/>
            <person name="Alvarado L."/>
            <person name="Arachchi H.M."/>
            <person name="Berlin A."/>
            <person name="Chapman S.B."/>
            <person name="Gearin G."/>
            <person name="Goldberg J."/>
            <person name="Griggs A."/>
            <person name="Gujja S."/>
            <person name="Hansen M."/>
            <person name="Heiman D."/>
            <person name="Howarth C."/>
            <person name="Larimer J."/>
            <person name="Lui A."/>
            <person name="MacDonald P.J.P."/>
            <person name="McCowen C."/>
            <person name="Montmayeur A."/>
            <person name="Murphy C."/>
            <person name="Neiman D."/>
            <person name="Pearson M."/>
            <person name="Priest M."/>
            <person name="Roberts A."/>
            <person name="Saif S."/>
            <person name="Shea T."/>
            <person name="Sisk P."/>
            <person name="Stolte C."/>
            <person name="Sykes S."/>
            <person name="Wortman J."/>
            <person name="Nusbaum C."/>
            <person name="Birren B."/>
        </authorList>
    </citation>
    <scope>NUCLEOTIDE SEQUENCE [LARGE SCALE GENOMIC DNA]</scope>
    <source>
        <strain evidence="6 7">ATCC 38327</strain>
    </source>
</reference>
<keyword evidence="7" id="KW-1185">Reference proteome</keyword>
<dbReference type="PANTHER" id="PTHR12652">
    <property type="entry name" value="PEROXISOMAL BIOGENESIS FACTOR 11"/>
    <property type="match status" value="1"/>
</dbReference>
<evidence type="ECO:0000256" key="1">
    <source>
        <dbReference type="ARBA" id="ARBA00022593"/>
    </source>
</evidence>
<dbReference type="VEuPathDB" id="FungiDB:AMAG_11374"/>
<feature type="transmembrane region" description="Helical" evidence="5">
    <location>
        <begin position="204"/>
        <end position="221"/>
    </location>
</feature>
<accession>A0A0L0SWW5</accession>
<evidence type="ECO:0000313" key="7">
    <source>
        <dbReference type="Proteomes" id="UP000054350"/>
    </source>
</evidence>
<protein>
    <recommendedName>
        <fullName evidence="8">Peroxisomal biogenesis factor 11</fullName>
    </recommendedName>
</protein>
<evidence type="ECO:0000256" key="2">
    <source>
        <dbReference type="ARBA" id="ARBA00023136"/>
    </source>
</evidence>
<evidence type="ECO:0008006" key="8">
    <source>
        <dbReference type="Google" id="ProtNLM"/>
    </source>
</evidence>
<dbReference type="GO" id="GO:0016559">
    <property type="term" value="P:peroxisome fission"/>
    <property type="evidence" value="ECO:0007669"/>
    <property type="project" value="InterPro"/>
</dbReference>
<keyword evidence="1" id="KW-0962">Peroxisome biogenesis</keyword>
<dbReference type="EMBL" id="GG745351">
    <property type="protein sequence ID" value="KNE66901.1"/>
    <property type="molecule type" value="Genomic_DNA"/>
</dbReference>
<keyword evidence="5" id="KW-0812">Transmembrane</keyword>
<organism evidence="6 7">
    <name type="scientific">Allomyces macrogynus (strain ATCC 38327)</name>
    <name type="common">Allomyces javanicus var. macrogynus</name>
    <dbReference type="NCBI Taxonomy" id="578462"/>
    <lineage>
        <taxon>Eukaryota</taxon>
        <taxon>Fungi</taxon>
        <taxon>Fungi incertae sedis</taxon>
        <taxon>Blastocladiomycota</taxon>
        <taxon>Blastocladiomycetes</taxon>
        <taxon>Blastocladiales</taxon>
        <taxon>Blastocladiaceae</taxon>
        <taxon>Allomyces</taxon>
    </lineage>
</organism>
<sequence length="228" mass="25466">MAVLSVASEKAIRNWLVRFTKLTTNVYGLDKVFRLIVYTLTLVASSLAKRNPTSPHLATLKALAGPLTDARITMRVLSTLPSIEYAWGNEYNPTALDRTQNLLMLIYAPAELMYWLSAHNIIKISALAADRWSRASCMAWAGWIVLELVTIVRGLRAARQEARAVGADRAKARARLKDLELRLVAQLADLPMAIHWSLPTYPMPQWWVGFFGVLGGVAGYIRMWKATA</sequence>
<keyword evidence="2 5" id="KW-0472">Membrane</keyword>
<comment type="subcellular location">
    <subcellularLocation>
        <location evidence="4">Peroxisome membrane</location>
    </subcellularLocation>
</comment>
<dbReference type="InterPro" id="IPR008733">
    <property type="entry name" value="PEX11"/>
</dbReference>
<dbReference type="STRING" id="578462.A0A0L0SWW5"/>
<evidence type="ECO:0000256" key="4">
    <source>
        <dbReference type="ARBA" id="ARBA00046271"/>
    </source>
</evidence>
<dbReference type="PANTHER" id="PTHR12652:SF25">
    <property type="entry name" value="MICROBODY (PEROXISOME) PROLIFERATION PROTEIN PEROXIN 11C (EUROFUNG)"/>
    <property type="match status" value="1"/>
</dbReference>
<dbReference type="Pfam" id="PF05648">
    <property type="entry name" value="PEX11"/>
    <property type="match status" value="1"/>
</dbReference>
<dbReference type="Proteomes" id="UP000054350">
    <property type="component" value="Unassembled WGS sequence"/>
</dbReference>
<keyword evidence="5" id="KW-1133">Transmembrane helix</keyword>
<evidence type="ECO:0000313" key="6">
    <source>
        <dbReference type="EMBL" id="KNE66900.1"/>
    </source>
</evidence>
<evidence type="ECO:0000256" key="3">
    <source>
        <dbReference type="ARBA" id="ARBA00023140"/>
    </source>
</evidence>
<dbReference type="OrthoDB" id="10005898at2759"/>
<proteinExistence type="predicted"/>